<dbReference type="InterPro" id="IPR001138">
    <property type="entry name" value="Zn2Cys6_DnaBD"/>
</dbReference>
<evidence type="ECO:0000259" key="5">
    <source>
        <dbReference type="PROSITE" id="PS50048"/>
    </source>
</evidence>
<dbReference type="RefSeq" id="XP_022393728.1">
    <property type="nucleotide sequence ID" value="XM_022528396.1"/>
</dbReference>
<dbReference type="InterPro" id="IPR036864">
    <property type="entry name" value="Zn2-C6_fun-type_DNA-bd_sf"/>
</dbReference>
<dbReference type="Proteomes" id="UP000179179">
    <property type="component" value="Unassembled WGS sequence"/>
</dbReference>
<dbReference type="GO" id="GO:0000981">
    <property type="term" value="F:DNA-binding transcription factor activity, RNA polymerase II-specific"/>
    <property type="evidence" value="ECO:0007669"/>
    <property type="project" value="InterPro"/>
</dbReference>
<organism evidence="6 7">
    <name type="scientific">Aspergillus bombycis</name>
    <dbReference type="NCBI Taxonomy" id="109264"/>
    <lineage>
        <taxon>Eukaryota</taxon>
        <taxon>Fungi</taxon>
        <taxon>Dikarya</taxon>
        <taxon>Ascomycota</taxon>
        <taxon>Pezizomycotina</taxon>
        <taxon>Eurotiomycetes</taxon>
        <taxon>Eurotiomycetidae</taxon>
        <taxon>Eurotiales</taxon>
        <taxon>Aspergillaceae</taxon>
        <taxon>Aspergillus</taxon>
    </lineage>
</organism>
<name>A0A1F8AEC4_9EURO</name>
<dbReference type="GO" id="GO:0003677">
    <property type="term" value="F:DNA binding"/>
    <property type="evidence" value="ECO:0007669"/>
    <property type="project" value="UniProtKB-KW"/>
</dbReference>
<proteinExistence type="predicted"/>
<dbReference type="SMART" id="SM00066">
    <property type="entry name" value="GAL4"/>
    <property type="match status" value="1"/>
</dbReference>
<dbReference type="GO" id="GO:0008270">
    <property type="term" value="F:zinc ion binding"/>
    <property type="evidence" value="ECO:0007669"/>
    <property type="project" value="InterPro"/>
</dbReference>
<evidence type="ECO:0000256" key="3">
    <source>
        <dbReference type="ARBA" id="ARBA00023163"/>
    </source>
</evidence>
<evidence type="ECO:0000313" key="7">
    <source>
        <dbReference type="Proteomes" id="UP000179179"/>
    </source>
</evidence>
<protein>
    <recommendedName>
        <fullName evidence="5">Zn(2)-C6 fungal-type domain-containing protein</fullName>
    </recommendedName>
</protein>
<dbReference type="PANTHER" id="PTHR38111:SF6">
    <property type="entry name" value="FINGER DOMAIN PROTEIN, PUTATIVE (AFU_ORTHOLOGUE AFUA_8G01940)-RELATED"/>
    <property type="match status" value="1"/>
</dbReference>
<dbReference type="PROSITE" id="PS00463">
    <property type="entry name" value="ZN2_CY6_FUNGAL_1"/>
    <property type="match status" value="1"/>
</dbReference>
<dbReference type="OrthoDB" id="5429770at2759"/>
<dbReference type="SUPFAM" id="SSF57701">
    <property type="entry name" value="Zn2/Cys6 DNA-binding domain"/>
    <property type="match status" value="1"/>
</dbReference>
<evidence type="ECO:0000256" key="4">
    <source>
        <dbReference type="ARBA" id="ARBA00023242"/>
    </source>
</evidence>
<evidence type="ECO:0000256" key="2">
    <source>
        <dbReference type="ARBA" id="ARBA00023125"/>
    </source>
</evidence>
<dbReference type="GeneID" id="34444656"/>
<sequence length="464" mass="51834">MVGVPQSTGCETCRKRKKKCDNRAPSCTACVVSGRICPGYQRKYKFINENASLLAHYRKKKYLLEETGAELDETVALSRSSGNHTYHTIRSCEWMCWPLISTQDHDAANLIYILQDSMSQMIFPLNSHGSFYQYIPGRLGQNAALDSAIACLCTVYADLLAANGEISKEAWRKYAQSTGALRLCLEDPGRCLQSETVCASIVLQLCELLTNADNGRWNQLSQGTKALMKNCDIRRFQQPFERAMLESQRAFFIVQDMNLQQPCFLAQPPWREFLRETEETVSTPGARASVLRSKLCDWLVDVPVLLEEVSGISRSGSYAMKLERLVQRAMAIHGQIEGWYLAEVVPAVPYVEQDGDDSAPLRPSAEYSQPLMGVLDCVANSTLIALEDAISTCVSLLSDSHGFHEPIDYSTLILKRQQTISKALEYVRGYSPVAAKPLEFGLQQLRSLGAGQKIYLESSIHQTE</sequence>
<keyword evidence="2" id="KW-0238">DNA-binding</keyword>
<keyword evidence="4" id="KW-0539">Nucleus</keyword>
<dbReference type="CDD" id="cd00067">
    <property type="entry name" value="GAL4"/>
    <property type="match status" value="1"/>
</dbReference>
<dbReference type="PANTHER" id="PTHR38111">
    <property type="entry name" value="ZN(2)-C6 FUNGAL-TYPE DOMAIN-CONTAINING PROTEIN-RELATED"/>
    <property type="match status" value="1"/>
</dbReference>
<dbReference type="Gene3D" id="4.10.240.10">
    <property type="entry name" value="Zn(2)-C6 fungal-type DNA-binding domain"/>
    <property type="match status" value="1"/>
</dbReference>
<keyword evidence="1" id="KW-0805">Transcription regulation</keyword>
<keyword evidence="7" id="KW-1185">Reference proteome</keyword>
<evidence type="ECO:0000256" key="1">
    <source>
        <dbReference type="ARBA" id="ARBA00023015"/>
    </source>
</evidence>
<dbReference type="EMBL" id="LYCR01000005">
    <property type="protein sequence ID" value="OGM50011.1"/>
    <property type="molecule type" value="Genomic_DNA"/>
</dbReference>
<dbReference type="InterPro" id="IPR053178">
    <property type="entry name" value="Osmoadaptation_assoc"/>
</dbReference>
<dbReference type="PROSITE" id="PS50048">
    <property type="entry name" value="ZN2_CY6_FUNGAL_2"/>
    <property type="match status" value="1"/>
</dbReference>
<dbReference type="AlphaFoldDB" id="A0A1F8AEC4"/>
<keyword evidence="3" id="KW-0804">Transcription</keyword>
<feature type="domain" description="Zn(2)-C6 fungal-type" evidence="5">
    <location>
        <begin position="9"/>
        <end position="37"/>
    </location>
</feature>
<comment type="caution">
    <text evidence="6">The sequence shown here is derived from an EMBL/GenBank/DDBJ whole genome shotgun (WGS) entry which is preliminary data.</text>
</comment>
<evidence type="ECO:0000313" key="6">
    <source>
        <dbReference type="EMBL" id="OGM50011.1"/>
    </source>
</evidence>
<accession>A0A1F8AEC4</accession>
<gene>
    <name evidence="6" type="ORF">ABOM_001266</name>
</gene>
<dbReference type="Pfam" id="PF00172">
    <property type="entry name" value="Zn_clus"/>
    <property type="match status" value="1"/>
</dbReference>
<dbReference type="STRING" id="109264.A0A1F8AEC4"/>
<reference evidence="6 7" key="1">
    <citation type="journal article" date="2016" name="Genome Biol. Evol.">
        <title>Draft genome sequence of an aflatoxigenic Aspergillus species, A. bombycis.</title>
        <authorList>
            <person name="Moore G.G."/>
            <person name="Mack B.M."/>
            <person name="Beltz S.B."/>
            <person name="Gilbert M.K."/>
        </authorList>
    </citation>
    <scope>NUCLEOTIDE SEQUENCE [LARGE SCALE GENOMIC DNA]</scope>
    <source>
        <strain evidence="7">NRRL 26010</strain>
    </source>
</reference>